<sequence>MITYLSNIFNSLLNRGLFYFHYRIAFSFSICA</sequence>
<reference evidence="1" key="1">
    <citation type="submission" date="2024-05" db="EMBL/GenBank/DDBJ databases">
        <authorList>
            <person name="Abreu G."/>
            <person name="Garcia E."/>
            <person name="Oliveira H."/>
        </authorList>
    </citation>
    <scope>NUCLEOTIDE SEQUENCE</scope>
</reference>
<accession>A0AAU8EHG3</accession>
<name>A0AAU8EHG3_9CAUD</name>
<evidence type="ECO:0000313" key="1">
    <source>
        <dbReference type="EMBL" id="XCG99319.1"/>
    </source>
</evidence>
<gene>
    <name evidence="1" type="ORF">Harbringer_095</name>
</gene>
<dbReference type="EMBL" id="PP854833">
    <property type="protein sequence ID" value="XCG99319.1"/>
    <property type="molecule type" value="Genomic_DNA"/>
</dbReference>
<protein>
    <submittedName>
        <fullName evidence="1">Uncharacterized protein</fullName>
    </submittedName>
</protein>
<organism evidence="1">
    <name type="scientific">Erwinia phage Harbringer</name>
    <dbReference type="NCBI Taxonomy" id="3158978"/>
    <lineage>
        <taxon>Viruses</taxon>
        <taxon>Duplodnaviria</taxon>
        <taxon>Heunggongvirae</taxon>
        <taxon>Uroviricota</taxon>
        <taxon>Caudoviricetes</taxon>
        <taxon>Andersonviridae</taxon>
        <taxon>Ounavirinae</taxon>
        <taxon>Kolesnikvirus</taxon>
    </lineage>
</organism>
<proteinExistence type="predicted"/>